<feature type="transmembrane region" description="Helical" evidence="7">
    <location>
        <begin position="506"/>
        <end position="522"/>
    </location>
</feature>
<dbReference type="GO" id="GO:0005886">
    <property type="term" value="C:plasma membrane"/>
    <property type="evidence" value="ECO:0007669"/>
    <property type="project" value="TreeGrafter"/>
</dbReference>
<dbReference type="InterPro" id="IPR002293">
    <property type="entry name" value="AA/rel_permease1"/>
</dbReference>
<dbReference type="GO" id="GO:0015171">
    <property type="term" value="F:amino acid transmembrane transporter activity"/>
    <property type="evidence" value="ECO:0007669"/>
    <property type="project" value="TreeGrafter"/>
</dbReference>
<evidence type="ECO:0000256" key="4">
    <source>
        <dbReference type="ARBA" id="ARBA00022989"/>
    </source>
</evidence>
<dbReference type="PANTHER" id="PTHR43243:SF41">
    <property type="entry name" value="CATIONIC AMINO ACID TRANSPORTER 7, CHLOROPLASTIC"/>
    <property type="match status" value="1"/>
</dbReference>
<dbReference type="Pfam" id="PF13906">
    <property type="entry name" value="AA_permease_C"/>
    <property type="match status" value="1"/>
</dbReference>
<protein>
    <recommendedName>
        <fullName evidence="8">Cationic amino acid transporter C-terminal domain-containing protein</fullName>
    </recommendedName>
</protein>
<evidence type="ECO:0000313" key="9">
    <source>
        <dbReference type="EMBL" id="GIL65841.1"/>
    </source>
</evidence>
<accession>A0A8J4BUV6</accession>
<feature type="region of interest" description="Disordered" evidence="6">
    <location>
        <begin position="684"/>
        <end position="705"/>
    </location>
</feature>
<comment type="similarity">
    <text evidence="2">Belongs to the amino acid-polyamine-organocation (APC) superfamily. Cationic amino acid transporter (CAT) (TC 2.A.3.3) family.</text>
</comment>
<feature type="transmembrane region" description="Helical" evidence="7">
    <location>
        <begin position="162"/>
        <end position="185"/>
    </location>
</feature>
<dbReference type="AlphaFoldDB" id="A0A8J4BUV6"/>
<dbReference type="Pfam" id="PF13520">
    <property type="entry name" value="AA_permease_2"/>
    <property type="match status" value="1"/>
</dbReference>
<proteinExistence type="inferred from homology"/>
<feature type="transmembrane region" description="Helical" evidence="7">
    <location>
        <begin position="362"/>
        <end position="383"/>
    </location>
</feature>
<evidence type="ECO:0000259" key="8">
    <source>
        <dbReference type="Pfam" id="PF13906"/>
    </source>
</evidence>
<feature type="transmembrane region" description="Helical" evidence="7">
    <location>
        <begin position="80"/>
        <end position="100"/>
    </location>
</feature>
<comment type="subcellular location">
    <subcellularLocation>
        <location evidence="1">Membrane</location>
        <topology evidence="1">Multi-pass membrane protein</topology>
    </subcellularLocation>
</comment>
<feature type="region of interest" description="Disordered" evidence="6">
    <location>
        <begin position="741"/>
        <end position="763"/>
    </location>
</feature>
<feature type="transmembrane region" description="Helical" evidence="7">
    <location>
        <begin position="234"/>
        <end position="254"/>
    </location>
</feature>
<feature type="transmembrane region" description="Helical" evidence="7">
    <location>
        <begin position="192"/>
        <end position="214"/>
    </location>
</feature>
<evidence type="ECO:0000256" key="2">
    <source>
        <dbReference type="ARBA" id="ARBA00008572"/>
    </source>
</evidence>
<feature type="transmembrane region" description="Helical" evidence="7">
    <location>
        <begin position="446"/>
        <end position="470"/>
    </location>
</feature>
<dbReference type="EMBL" id="BNCO01000079">
    <property type="protein sequence ID" value="GIL65841.1"/>
    <property type="molecule type" value="Genomic_DNA"/>
</dbReference>
<dbReference type="InterPro" id="IPR029485">
    <property type="entry name" value="CAT_C"/>
</dbReference>
<keyword evidence="10" id="KW-1185">Reference proteome</keyword>
<name>A0A8J4BUV6_9CHLO</name>
<gene>
    <name evidence="9" type="ORF">Vafri_19483</name>
</gene>
<comment type="caution">
    <text evidence="9">The sequence shown here is derived from an EMBL/GenBank/DDBJ whole genome shotgun (WGS) entry which is preliminary data.</text>
</comment>
<dbReference type="Gene3D" id="1.20.1740.10">
    <property type="entry name" value="Amino acid/polyamine transporter I"/>
    <property type="match status" value="1"/>
</dbReference>
<feature type="transmembrane region" description="Helical" evidence="7">
    <location>
        <begin position="50"/>
        <end position="74"/>
    </location>
</feature>
<feature type="transmembrane region" description="Helical" evidence="7">
    <location>
        <begin position="482"/>
        <end position="500"/>
    </location>
</feature>
<dbReference type="Proteomes" id="UP000747399">
    <property type="component" value="Unassembled WGS sequence"/>
</dbReference>
<feature type="transmembrane region" description="Helical" evidence="7">
    <location>
        <begin position="266"/>
        <end position="287"/>
    </location>
</feature>
<organism evidence="9 10">
    <name type="scientific">Volvox africanus</name>
    <dbReference type="NCBI Taxonomy" id="51714"/>
    <lineage>
        <taxon>Eukaryota</taxon>
        <taxon>Viridiplantae</taxon>
        <taxon>Chlorophyta</taxon>
        <taxon>core chlorophytes</taxon>
        <taxon>Chlorophyceae</taxon>
        <taxon>CS clade</taxon>
        <taxon>Chlamydomonadales</taxon>
        <taxon>Volvocaceae</taxon>
        <taxon>Volvox</taxon>
    </lineage>
</organism>
<dbReference type="PANTHER" id="PTHR43243">
    <property type="entry name" value="INNER MEMBRANE TRANSPORTER YGJI-RELATED"/>
    <property type="match status" value="1"/>
</dbReference>
<feature type="domain" description="Cationic amino acid transporter C-terminal" evidence="8">
    <location>
        <begin position="475"/>
        <end position="524"/>
    </location>
</feature>
<reference evidence="9" key="1">
    <citation type="journal article" date="2021" name="Proc. Natl. Acad. Sci. U.S.A.">
        <title>Three genomes in the algal genus Volvox reveal the fate of a haploid sex-determining region after a transition to homothallism.</title>
        <authorList>
            <person name="Yamamoto K."/>
            <person name="Hamaji T."/>
            <person name="Kawai-Toyooka H."/>
            <person name="Matsuzaki R."/>
            <person name="Takahashi F."/>
            <person name="Nishimura Y."/>
            <person name="Kawachi M."/>
            <person name="Noguchi H."/>
            <person name="Minakuchi Y."/>
            <person name="Umen J.G."/>
            <person name="Toyoda A."/>
            <person name="Nozaki H."/>
        </authorList>
    </citation>
    <scope>NUCLEOTIDE SEQUENCE</scope>
    <source>
        <strain evidence="9">NIES-3780</strain>
    </source>
</reference>
<evidence type="ECO:0000256" key="6">
    <source>
        <dbReference type="SAM" id="MobiDB-lite"/>
    </source>
</evidence>
<feature type="transmembrane region" description="Helical" evidence="7">
    <location>
        <begin position="316"/>
        <end position="341"/>
    </location>
</feature>
<evidence type="ECO:0000256" key="3">
    <source>
        <dbReference type="ARBA" id="ARBA00022692"/>
    </source>
</evidence>
<evidence type="ECO:0000256" key="5">
    <source>
        <dbReference type="ARBA" id="ARBA00023136"/>
    </source>
</evidence>
<feature type="compositionally biased region" description="Polar residues" evidence="6">
    <location>
        <begin position="744"/>
        <end position="763"/>
    </location>
</feature>
<keyword evidence="5 7" id="KW-0472">Membrane</keyword>
<feature type="transmembrane region" description="Helical" evidence="7">
    <location>
        <begin position="422"/>
        <end position="440"/>
    </location>
</feature>
<feature type="transmembrane region" description="Helical" evidence="7">
    <location>
        <begin position="389"/>
        <end position="410"/>
    </location>
</feature>
<keyword evidence="3 7" id="KW-0812">Transmembrane</keyword>
<evidence type="ECO:0000256" key="1">
    <source>
        <dbReference type="ARBA" id="ARBA00004141"/>
    </source>
</evidence>
<evidence type="ECO:0000313" key="10">
    <source>
        <dbReference type="Proteomes" id="UP000747399"/>
    </source>
</evidence>
<keyword evidence="4 7" id="KW-1133">Transmembrane helix</keyword>
<sequence length="763" mass="79637">MGRWARIKTRLRTTFSKFKAKAFVVRTMEEQRDKSASGFEMHKVLGPFDLVMLGIGCIIGAGVFVLTGVAARNYAGPGVVLSYATSALTAMLTAFCYAEYAAELPVAGGAFNYISMTYGEFAAWVTACDLVLEYTLSAAAVAKGFTSYTAALIGVNVKYLRLKASVFTLDFPAAAAVVAMSFILMRSTAESSLFNAIVSGLNVVLILFVLGAGFPHVHEENYHPFTPFGLRGVFTGASVVFFSFIGFDTVATAAEEVKNPGRDLPIGIVGSLSICTVLYVAMCLVITGMEKFTTIDLDAPFAVAFSKVGMGWAQRVVAAGALTGIITSLLGSLLGQARIYVTLGRQALAPAWLARVHPVRGTPVNATIVTMFTAGFLALFIEIELLAELVSIGTLVVFCSVCSGVLFRRYHVHGSGESLQPLAWRLGCVVLFSVGFSVSYTEKAHISVPFIFLGLWLIVTASFLMLPVRYTPQVFRCPGSPFIPSLGMLATLHLIGSLGWPAYVRWIVWFILGTIVYLSYGVHKAQPHSDAGVGRTSDPGFALQQSFIRPAESPSDGSVALEGGTSLGGDVVLSPDDVAVPVKGSFQQLRHVSNGKGNNGDNGTAGVFGAAGPYHPAAMEGPLGDDPLLSRNGSTAVGYGNSHHNSHLFAHGRPYGTQIAGDAELEMSVGGNGAPFAAASSAGVSTSGPGWRPGSAALSPASHTSASGTSGVVALGLGPLGAGVAPVAHQGDRIGLLGAETMRSDGSGTRSWAGSATSRGVGL</sequence>
<evidence type="ECO:0000256" key="7">
    <source>
        <dbReference type="SAM" id="Phobius"/>
    </source>
</evidence>